<accession>A0A8J4EXY2</accession>
<dbReference type="AlphaFoldDB" id="A0A8J4EXY2"/>
<dbReference type="EMBL" id="BNCO01000005">
    <property type="protein sequence ID" value="GIL48418.1"/>
    <property type="molecule type" value="Genomic_DNA"/>
</dbReference>
<sequence length="512" mass="53103">MSSPSTRNPYVQWYQQNKTLVWGAAAAAVSLYATYKVTSSAASSNGDKDGMEGRARQQHSHFQRLRNMVKNYSAAASTLAETAALVSGDLQAFLASDSSELPQSLRQLNKLLQAPELQETVSTVTASVVRGVSKATGGPWNTDAPPLLDTIIEAVLSERGRGLIGMAVGIAMRNSTTAVCEFIERRMEAASSSGQAASLGMKEILDLLSSDQGEKILTMLLTQSIRTAVTSYVDATAGYNLYNDMLASLVKQEHRDALTDLLSRISASFCREAVLSYRRAATGGMAAGNFTSGSGTTPSSYAANHAFSSKHTSVNAAATISANGLTCLQGSAAASSLSGSANAAATVGAVVDSGVESGRAATLPVVKSNGQLPGTQNARPSQSSQLHKQHSLGGGSGLLGGTNSNTLAVALGRGMGPQTPPVWLRQVVDLVKEREVRSLAVDVVKSASREATRGAVEGLLQGAGMSPESVAASVPSGVLVLPPSMTGYKLFVLATVAVSLCTYALSPRIMLL</sequence>
<evidence type="ECO:0000313" key="3">
    <source>
        <dbReference type="Proteomes" id="UP000747399"/>
    </source>
</evidence>
<name>A0A8J4EXY2_9CHLO</name>
<evidence type="ECO:0000256" key="1">
    <source>
        <dbReference type="SAM" id="MobiDB-lite"/>
    </source>
</evidence>
<feature type="compositionally biased region" description="Polar residues" evidence="1">
    <location>
        <begin position="368"/>
        <end position="380"/>
    </location>
</feature>
<organism evidence="2 3">
    <name type="scientific">Volvox africanus</name>
    <dbReference type="NCBI Taxonomy" id="51714"/>
    <lineage>
        <taxon>Eukaryota</taxon>
        <taxon>Viridiplantae</taxon>
        <taxon>Chlorophyta</taxon>
        <taxon>core chlorophytes</taxon>
        <taxon>Chlorophyceae</taxon>
        <taxon>CS clade</taxon>
        <taxon>Chlamydomonadales</taxon>
        <taxon>Volvocaceae</taxon>
        <taxon>Volvox</taxon>
    </lineage>
</organism>
<proteinExistence type="predicted"/>
<keyword evidence="3" id="KW-1185">Reference proteome</keyword>
<feature type="compositionally biased region" description="Basic and acidic residues" evidence="1">
    <location>
        <begin position="46"/>
        <end position="55"/>
    </location>
</feature>
<gene>
    <name evidence="2" type="ORF">Vafri_4571</name>
</gene>
<reference evidence="2" key="1">
    <citation type="journal article" date="2021" name="Proc. Natl. Acad. Sci. U.S.A.">
        <title>Three genomes in the algal genus Volvox reveal the fate of a haploid sex-determining region after a transition to homothallism.</title>
        <authorList>
            <person name="Yamamoto K."/>
            <person name="Hamaji T."/>
            <person name="Kawai-Toyooka H."/>
            <person name="Matsuzaki R."/>
            <person name="Takahashi F."/>
            <person name="Nishimura Y."/>
            <person name="Kawachi M."/>
            <person name="Noguchi H."/>
            <person name="Minakuchi Y."/>
            <person name="Umen J.G."/>
            <person name="Toyoda A."/>
            <person name="Nozaki H."/>
        </authorList>
    </citation>
    <scope>NUCLEOTIDE SEQUENCE</scope>
    <source>
        <strain evidence="2">NIES-3780</strain>
    </source>
</reference>
<dbReference type="PANTHER" id="PTHR21477">
    <property type="entry name" value="ZGC:172139"/>
    <property type="match status" value="1"/>
</dbReference>
<protein>
    <submittedName>
        <fullName evidence="2">Uncharacterized protein</fullName>
    </submittedName>
</protein>
<feature type="region of interest" description="Disordered" evidence="1">
    <location>
        <begin position="367"/>
        <end position="399"/>
    </location>
</feature>
<feature type="region of interest" description="Disordered" evidence="1">
    <location>
        <begin position="41"/>
        <end position="60"/>
    </location>
</feature>
<dbReference type="Proteomes" id="UP000747399">
    <property type="component" value="Unassembled WGS sequence"/>
</dbReference>
<comment type="caution">
    <text evidence="2">The sequence shown here is derived from an EMBL/GenBank/DDBJ whole genome shotgun (WGS) entry which is preliminary data.</text>
</comment>
<dbReference type="PANTHER" id="PTHR21477:SF12">
    <property type="entry name" value="PROTEIN PHLOEM PROTEIN 2-LIKE A10"/>
    <property type="match status" value="1"/>
</dbReference>
<evidence type="ECO:0000313" key="2">
    <source>
        <dbReference type="EMBL" id="GIL48418.1"/>
    </source>
</evidence>
<dbReference type="InterPro" id="IPR019141">
    <property type="entry name" value="DUF2045"/>
</dbReference>